<dbReference type="RefSeq" id="WP_046325414.1">
    <property type="nucleotide sequence ID" value="NZ_JBHTMT010000004.1"/>
</dbReference>
<dbReference type="AlphaFoldDB" id="A0A0F4LDL3"/>
<name>A0A0F4LDL3_9LACO</name>
<dbReference type="Proteomes" id="UP000033531">
    <property type="component" value="Unassembled WGS sequence"/>
</dbReference>
<feature type="chain" id="PRO_5039617323" description="Surface layer protein A domain-containing protein" evidence="1">
    <location>
        <begin position="25"/>
        <end position="208"/>
    </location>
</feature>
<accession>A0A0F4LDL3</accession>
<dbReference type="OrthoDB" id="2322512at2"/>
<dbReference type="EMBL" id="JXLI01000013">
    <property type="protein sequence ID" value="KJY55631.1"/>
    <property type="molecule type" value="Genomic_DNA"/>
</dbReference>
<keyword evidence="1" id="KW-0732">Signal</keyword>
<protein>
    <recommendedName>
        <fullName evidence="4">Surface layer protein A domain-containing protein</fullName>
    </recommendedName>
</protein>
<evidence type="ECO:0000256" key="1">
    <source>
        <dbReference type="SAM" id="SignalP"/>
    </source>
</evidence>
<organism evidence="2 3">
    <name type="scientific">Lactobacillus melliventris</name>
    <dbReference type="NCBI Taxonomy" id="1218507"/>
    <lineage>
        <taxon>Bacteria</taxon>
        <taxon>Bacillati</taxon>
        <taxon>Bacillota</taxon>
        <taxon>Bacilli</taxon>
        <taxon>Lactobacillales</taxon>
        <taxon>Lactobacillaceae</taxon>
        <taxon>Lactobacillus</taxon>
    </lineage>
</organism>
<dbReference type="STRING" id="1218507.JF74_14800"/>
<gene>
    <name evidence="2" type="ORF">JF74_14800</name>
</gene>
<dbReference type="PATRIC" id="fig|1218507.3.peg.1668"/>
<proteinExistence type="predicted"/>
<sequence length="208" mass="22922">MKKDFHKFSKTVIAAALLSLPVGAVFSVNNVGAKTVTSAEKLFHYSKKALSKKFAKAGYVFKLTDATKGALYKSTGKPYSTKVIKKIVKNNTLFKVKKVTPIHNGMFVDLVSKDGKYKGSTTYLTGIYNKNTEDEKLKPLVQAELDVTTARDNNKPTAELLAKAETLANELKGHEKKIALTSIKELKEFVKYGTMGEIPVLLIGKYPD</sequence>
<feature type="signal peptide" evidence="1">
    <location>
        <begin position="1"/>
        <end position="24"/>
    </location>
</feature>
<evidence type="ECO:0008006" key="4">
    <source>
        <dbReference type="Google" id="ProtNLM"/>
    </source>
</evidence>
<dbReference type="HOGENOM" id="CLU_1319594_0_0_9"/>
<evidence type="ECO:0000313" key="3">
    <source>
        <dbReference type="Proteomes" id="UP000033531"/>
    </source>
</evidence>
<reference evidence="2 3" key="1">
    <citation type="submission" date="2015-01" db="EMBL/GenBank/DDBJ databases">
        <title>Comparative genomics of the lactic acid bacteria isolated from the honey bee gut.</title>
        <authorList>
            <person name="Ellegaard K.M."/>
            <person name="Tamarit D."/>
            <person name="Javelind E."/>
            <person name="Olofsson T."/>
            <person name="Andersson S.G."/>
            <person name="Vasquez A."/>
        </authorList>
    </citation>
    <scope>NUCLEOTIDE SEQUENCE [LARGE SCALE GENOMIC DNA]</scope>
    <source>
        <strain evidence="2 3">Hma8</strain>
    </source>
</reference>
<comment type="caution">
    <text evidence="2">The sequence shown here is derived from an EMBL/GenBank/DDBJ whole genome shotgun (WGS) entry which is preliminary data.</text>
</comment>
<evidence type="ECO:0000313" key="2">
    <source>
        <dbReference type="EMBL" id="KJY55631.1"/>
    </source>
</evidence>